<protein>
    <submittedName>
        <fullName evidence="2">Uncharacterized protein</fullName>
    </submittedName>
</protein>
<dbReference type="OrthoDB" id="10486742at2759"/>
<accession>N1Q5X0</accession>
<proteinExistence type="predicted"/>
<keyword evidence="3" id="KW-1185">Reference proteome</keyword>
<feature type="compositionally biased region" description="Low complexity" evidence="1">
    <location>
        <begin position="255"/>
        <end position="266"/>
    </location>
</feature>
<dbReference type="AlphaFoldDB" id="N1Q5X0"/>
<sequence>MDVKLAAVGDLSGRTLHSREEHQEYFRNTSGFALRDISALYTTRLNVDLSNSGDHDRAQRRPRNYARAQQLQDESRDLGTGEQPPRVRQRGTERQPTAALPIYGLDTVFETDRRLERIERLGPERRTYGGSGRRLRAADVVYRPRSNSRERYFGGDENRGLTTSYVQDGYDYGALGGIYTVVGRTSVPHAEREGPNGAYDIRATDTRRAFRQYGAAHQEQQYGDTRSFDAVVDLAMSSQQRASSRQNSGFENFDRGSPSGSRQSSGFVYTGFVDTRRSRRDSRTESYVNGDAWSYYSRSQDSERRR</sequence>
<organism evidence="2 3">
    <name type="scientific">Pseudocercospora fijiensis (strain CIRAD86)</name>
    <name type="common">Black leaf streak disease fungus</name>
    <name type="synonym">Mycosphaerella fijiensis</name>
    <dbReference type="NCBI Taxonomy" id="383855"/>
    <lineage>
        <taxon>Eukaryota</taxon>
        <taxon>Fungi</taxon>
        <taxon>Dikarya</taxon>
        <taxon>Ascomycota</taxon>
        <taxon>Pezizomycotina</taxon>
        <taxon>Dothideomycetes</taxon>
        <taxon>Dothideomycetidae</taxon>
        <taxon>Mycosphaerellales</taxon>
        <taxon>Mycosphaerellaceae</taxon>
        <taxon>Pseudocercospora</taxon>
    </lineage>
</organism>
<feature type="region of interest" description="Disordered" evidence="1">
    <location>
        <begin position="239"/>
        <end position="268"/>
    </location>
</feature>
<feature type="compositionally biased region" description="Low complexity" evidence="1">
    <location>
        <begin position="239"/>
        <end position="248"/>
    </location>
</feature>
<dbReference type="VEuPathDB" id="FungiDB:MYCFIDRAFT_212903"/>
<feature type="region of interest" description="Disordered" evidence="1">
    <location>
        <begin position="48"/>
        <end position="97"/>
    </location>
</feature>
<dbReference type="HOGENOM" id="CLU_909508_0_0_1"/>
<evidence type="ECO:0000256" key="1">
    <source>
        <dbReference type="SAM" id="MobiDB-lite"/>
    </source>
</evidence>
<reference evidence="2 3" key="1">
    <citation type="journal article" date="2012" name="PLoS Pathog.">
        <title>Diverse lifestyles and strategies of plant pathogenesis encoded in the genomes of eighteen Dothideomycetes fungi.</title>
        <authorList>
            <person name="Ohm R.A."/>
            <person name="Feau N."/>
            <person name="Henrissat B."/>
            <person name="Schoch C.L."/>
            <person name="Horwitz B.A."/>
            <person name="Barry K.W."/>
            <person name="Condon B.J."/>
            <person name="Copeland A.C."/>
            <person name="Dhillon B."/>
            <person name="Glaser F."/>
            <person name="Hesse C.N."/>
            <person name="Kosti I."/>
            <person name="LaButti K."/>
            <person name="Lindquist E.A."/>
            <person name="Lucas S."/>
            <person name="Salamov A.A."/>
            <person name="Bradshaw R.E."/>
            <person name="Ciuffetti L."/>
            <person name="Hamelin R.C."/>
            <person name="Kema G.H.J."/>
            <person name="Lawrence C."/>
            <person name="Scott J.A."/>
            <person name="Spatafora J.W."/>
            <person name="Turgeon B.G."/>
            <person name="de Wit P.J.G.M."/>
            <person name="Zhong S."/>
            <person name="Goodwin S.B."/>
            <person name="Grigoriev I.V."/>
        </authorList>
    </citation>
    <scope>NUCLEOTIDE SEQUENCE [LARGE SCALE GENOMIC DNA]</scope>
    <source>
        <strain evidence="2 3">CIRAD86</strain>
    </source>
</reference>
<dbReference type="EMBL" id="KB446555">
    <property type="protein sequence ID" value="EME87485.1"/>
    <property type="molecule type" value="Genomic_DNA"/>
</dbReference>
<dbReference type="GeneID" id="19337849"/>
<name>N1Q5X0_PSEFD</name>
<dbReference type="RefSeq" id="XP_007920902.1">
    <property type="nucleotide sequence ID" value="XM_007922711.1"/>
</dbReference>
<evidence type="ECO:0000313" key="2">
    <source>
        <dbReference type="EMBL" id="EME87485.1"/>
    </source>
</evidence>
<dbReference type="KEGG" id="pfj:MYCFIDRAFT_212903"/>
<gene>
    <name evidence="2" type="ORF">MYCFIDRAFT_212903</name>
</gene>
<dbReference type="Proteomes" id="UP000016932">
    <property type="component" value="Unassembled WGS sequence"/>
</dbReference>
<evidence type="ECO:0000313" key="3">
    <source>
        <dbReference type="Proteomes" id="UP000016932"/>
    </source>
</evidence>